<evidence type="ECO:0000313" key="2">
    <source>
        <dbReference type="Proteomes" id="UP000439424"/>
    </source>
</evidence>
<dbReference type="Proteomes" id="UP000439424">
    <property type="component" value="Unassembled WGS sequence"/>
</dbReference>
<dbReference type="RefSeq" id="WP_157010992.1">
    <property type="nucleotide sequence ID" value="NZ_WPIP01000601.1"/>
</dbReference>
<name>A0A6I4HX81_ACIBA</name>
<evidence type="ECO:0000313" key="1">
    <source>
        <dbReference type="EMBL" id="MVM94259.1"/>
    </source>
</evidence>
<reference evidence="1 2" key="1">
    <citation type="submission" date="2019-11" db="EMBL/GenBank/DDBJ databases">
        <title>Multidrug-resistant Acinetobacter baumannii moving toward extensively drug-resistant over fifteen years in South of Brazil.</title>
        <authorList>
            <person name="Fedrigo N.H."/>
            <person name="Cerdeira L."/>
            <person name="Fuga B."/>
            <person name="Marini P.V.B."/>
            <person name="Shinohara D.R."/>
            <person name="Carrara-Marroni F.E."/>
            <person name="Lincopan N."/>
            <person name="Tognim M.C.B."/>
        </authorList>
    </citation>
    <scope>NUCLEOTIDE SEQUENCE [LARGE SCALE GENOMIC DNA]</scope>
    <source>
        <strain evidence="1 2">Ac576</strain>
    </source>
</reference>
<dbReference type="Pfam" id="PF05787">
    <property type="entry name" value="PhoX"/>
    <property type="match status" value="1"/>
</dbReference>
<dbReference type="InterPro" id="IPR008557">
    <property type="entry name" value="PhoX"/>
</dbReference>
<feature type="non-terminal residue" evidence="1">
    <location>
        <position position="1"/>
    </location>
</feature>
<comment type="caution">
    <text evidence="1">The sequence shown here is derived from an EMBL/GenBank/DDBJ whole genome shotgun (WGS) entry which is preliminary data.</text>
</comment>
<dbReference type="AlphaFoldDB" id="A0A6I4HX81"/>
<sequence>VHIKKDPTAQKVEIVKNSIFNRRITASTVMEFAGAAAGSSLLATRFSPAGRQTRGTHNNCGNGYTPWGTYLTTEENFIGYFQRSGSDEYARTDAEKIALKRYGLGVKKDEPYLYEKDEKGAPKKDKDGKIIYLKDKNGELIPNVDEQGRQIYLGTSSRYGWETAIGQVESQDL</sequence>
<protein>
    <submittedName>
        <fullName evidence="1">DUF839 domain-containing protein</fullName>
    </submittedName>
</protein>
<accession>A0A6I4HX81</accession>
<feature type="non-terminal residue" evidence="1">
    <location>
        <position position="173"/>
    </location>
</feature>
<proteinExistence type="predicted"/>
<gene>
    <name evidence="1" type="ORF">GNY86_22255</name>
</gene>
<organism evidence="1 2">
    <name type="scientific">Acinetobacter baumannii</name>
    <dbReference type="NCBI Taxonomy" id="470"/>
    <lineage>
        <taxon>Bacteria</taxon>
        <taxon>Pseudomonadati</taxon>
        <taxon>Pseudomonadota</taxon>
        <taxon>Gammaproteobacteria</taxon>
        <taxon>Moraxellales</taxon>
        <taxon>Moraxellaceae</taxon>
        <taxon>Acinetobacter</taxon>
        <taxon>Acinetobacter calcoaceticus/baumannii complex</taxon>
    </lineage>
</organism>
<dbReference type="PANTHER" id="PTHR35399">
    <property type="entry name" value="SLR8030 PROTEIN"/>
    <property type="match status" value="1"/>
</dbReference>
<dbReference type="PANTHER" id="PTHR35399:SF4">
    <property type="entry name" value="MEMBRANE PROTEIN"/>
    <property type="match status" value="1"/>
</dbReference>
<dbReference type="EMBL" id="WPIP01000601">
    <property type="protein sequence ID" value="MVM94259.1"/>
    <property type="molecule type" value="Genomic_DNA"/>
</dbReference>